<keyword evidence="1" id="KW-1133">Transmembrane helix</keyword>
<dbReference type="InterPro" id="IPR009838">
    <property type="entry name" value="T4SS_TraL"/>
</dbReference>
<name>A0A1D3K952_PSEVE</name>
<proteinExistence type="predicted"/>
<accession>A0A1D3K952</accession>
<evidence type="ECO:0000313" key="3">
    <source>
        <dbReference type="Proteomes" id="UP000245431"/>
    </source>
</evidence>
<dbReference type="Pfam" id="PF07178">
    <property type="entry name" value="TraL"/>
    <property type="match status" value="1"/>
</dbReference>
<organism evidence="2 3">
    <name type="scientific">Pseudomonas veronii 1YdBTEX2</name>
    <dbReference type="NCBI Taxonomy" id="1295141"/>
    <lineage>
        <taxon>Bacteria</taxon>
        <taxon>Pseudomonadati</taxon>
        <taxon>Pseudomonadota</taxon>
        <taxon>Gammaproteobacteria</taxon>
        <taxon>Pseudomonadales</taxon>
        <taxon>Pseudomonadaceae</taxon>
        <taxon>Pseudomonas</taxon>
    </lineage>
</organism>
<dbReference type="RefSeq" id="WP_013100901.1">
    <property type="nucleotide sequence ID" value="NZ_AOUH01000026.1"/>
</dbReference>
<feature type="transmembrane region" description="Helical" evidence="1">
    <location>
        <begin position="28"/>
        <end position="52"/>
    </location>
</feature>
<dbReference type="NCBIfam" id="TIGR02762">
    <property type="entry name" value="TraL_TIGR"/>
    <property type="match status" value="1"/>
</dbReference>
<protein>
    <submittedName>
        <fullName evidence="2">Type IV conjugative transfer system protein TraL</fullName>
    </submittedName>
</protein>
<reference evidence="3" key="1">
    <citation type="submission" date="2016-07" db="EMBL/GenBank/DDBJ databases">
        <authorList>
            <person name="Florea S."/>
            <person name="Webb J.S."/>
            <person name="Jaromczyk J."/>
            <person name="Schardl C.L."/>
        </authorList>
    </citation>
    <scope>NUCLEOTIDE SEQUENCE [LARGE SCALE GENOMIC DNA]</scope>
    <source>
        <strain evidence="3">1YdBTEX2</strain>
    </source>
</reference>
<sequence length="95" mass="10989">MSEPIKIPAYIDQPPHVMFWRLDEVMPIGIGLVAGVLLAQLILCTVVGLLLARFYRRFCDNRPDGYLLHAIYWHWGAIGRKSVRSMPNSYEREFV</sequence>
<dbReference type="AlphaFoldDB" id="A0A1D3K952"/>
<evidence type="ECO:0000256" key="1">
    <source>
        <dbReference type="SAM" id="Phobius"/>
    </source>
</evidence>
<keyword evidence="1" id="KW-0472">Membrane</keyword>
<keyword evidence="1" id="KW-0812">Transmembrane</keyword>
<evidence type="ECO:0000313" key="2">
    <source>
        <dbReference type="EMBL" id="SBW84913.1"/>
    </source>
</evidence>
<gene>
    <name evidence="2" type="ORF">PVE_R2G0888</name>
</gene>
<dbReference type="EMBL" id="LT599584">
    <property type="protein sequence ID" value="SBW84913.1"/>
    <property type="molecule type" value="Genomic_DNA"/>
</dbReference>
<dbReference type="Proteomes" id="UP000245431">
    <property type="component" value="Chromosome PVE_r2"/>
</dbReference>
<dbReference type="GO" id="GO:0019867">
    <property type="term" value="C:outer membrane"/>
    <property type="evidence" value="ECO:0007669"/>
    <property type="project" value="InterPro"/>
</dbReference>